<keyword evidence="3" id="KW-1185">Reference proteome</keyword>
<protein>
    <submittedName>
        <fullName evidence="2">Uncharacterized protein</fullName>
    </submittedName>
</protein>
<sequence length="257" mass="25906">MASPSPSLWPREHGAYAQLGIALACGAVLGHGFRGICQALLTLALFLASEPILVLLGRRGGVSRDAAQVRAALRLLILGSLIILMAGFAWAGAPAGQLAGILPAALLGAALFGLFLFKLERTAPGELLAAWAFSASAGAVAALGGAGGRRATLLALLLAAMFTQATAIVHLHLIALKRSAPWPRALAAIFCLATAAAALALSKPGLARAAGAALLPMAAASVWVWSTSAAPRKLKELGWAATACGFVGGALAVLGLW</sequence>
<organism evidence="2 3">
    <name type="scientific">Mesoterricola sediminis</name>
    <dbReference type="NCBI Taxonomy" id="2927980"/>
    <lineage>
        <taxon>Bacteria</taxon>
        <taxon>Pseudomonadati</taxon>
        <taxon>Acidobacteriota</taxon>
        <taxon>Holophagae</taxon>
        <taxon>Holophagales</taxon>
        <taxon>Holophagaceae</taxon>
        <taxon>Mesoterricola</taxon>
    </lineage>
</organism>
<evidence type="ECO:0000313" key="3">
    <source>
        <dbReference type="Proteomes" id="UP001228113"/>
    </source>
</evidence>
<reference evidence="2" key="1">
    <citation type="journal article" date="2023" name="Int. J. Syst. Evol. Microbiol.">
        <title>Mesoterricola silvestris gen. nov., sp. nov., Mesoterricola sediminis sp. nov., Geothrix oryzae sp. nov., Geothrix edaphica sp. nov., Geothrix rubra sp. nov., and Geothrix limicola sp. nov., six novel members of Acidobacteriota isolated from soils.</title>
        <authorList>
            <person name="Itoh H."/>
            <person name="Sugisawa Y."/>
            <person name="Mise K."/>
            <person name="Xu Z."/>
            <person name="Kuniyasu M."/>
            <person name="Ushijima N."/>
            <person name="Kawano K."/>
            <person name="Kobayashi E."/>
            <person name="Shiratori Y."/>
            <person name="Masuda Y."/>
            <person name="Senoo K."/>
        </authorList>
    </citation>
    <scope>NUCLEOTIDE SEQUENCE</scope>
    <source>
        <strain evidence="2">W786</strain>
    </source>
</reference>
<gene>
    <name evidence="2" type="ORF">METESE_02120</name>
</gene>
<accession>A0AA48GSA6</accession>
<feature type="transmembrane region" description="Helical" evidence="1">
    <location>
        <begin position="207"/>
        <end position="225"/>
    </location>
</feature>
<proteinExistence type="predicted"/>
<feature type="transmembrane region" description="Helical" evidence="1">
    <location>
        <begin position="39"/>
        <end position="59"/>
    </location>
</feature>
<feature type="transmembrane region" description="Helical" evidence="1">
    <location>
        <begin position="15"/>
        <end position="33"/>
    </location>
</feature>
<feature type="transmembrane region" description="Helical" evidence="1">
    <location>
        <begin position="237"/>
        <end position="256"/>
    </location>
</feature>
<dbReference type="RefSeq" id="WP_243330149.1">
    <property type="nucleotide sequence ID" value="NZ_AP027081.1"/>
</dbReference>
<dbReference type="EMBL" id="AP027081">
    <property type="protein sequence ID" value="BDU75254.1"/>
    <property type="molecule type" value="Genomic_DNA"/>
</dbReference>
<keyword evidence="1" id="KW-0472">Membrane</keyword>
<dbReference type="KEGG" id="msea:METESE_02120"/>
<keyword evidence="1" id="KW-0812">Transmembrane</keyword>
<dbReference type="AlphaFoldDB" id="A0AA48GSA6"/>
<feature type="transmembrane region" description="Helical" evidence="1">
    <location>
        <begin position="98"/>
        <end position="117"/>
    </location>
</feature>
<dbReference type="Proteomes" id="UP001228113">
    <property type="component" value="Chromosome"/>
</dbReference>
<feature type="transmembrane region" description="Helical" evidence="1">
    <location>
        <begin position="185"/>
        <end position="201"/>
    </location>
</feature>
<feature type="transmembrane region" description="Helical" evidence="1">
    <location>
        <begin position="71"/>
        <end position="92"/>
    </location>
</feature>
<feature type="transmembrane region" description="Helical" evidence="1">
    <location>
        <begin position="153"/>
        <end position="173"/>
    </location>
</feature>
<evidence type="ECO:0000256" key="1">
    <source>
        <dbReference type="SAM" id="Phobius"/>
    </source>
</evidence>
<feature type="transmembrane region" description="Helical" evidence="1">
    <location>
        <begin position="129"/>
        <end position="147"/>
    </location>
</feature>
<name>A0AA48GSA6_9BACT</name>
<evidence type="ECO:0000313" key="2">
    <source>
        <dbReference type="EMBL" id="BDU75254.1"/>
    </source>
</evidence>
<keyword evidence="1" id="KW-1133">Transmembrane helix</keyword>